<dbReference type="Proteomes" id="UP000646548">
    <property type="component" value="Unassembled WGS sequence"/>
</dbReference>
<keyword evidence="2" id="KW-1133">Transmembrane helix</keyword>
<evidence type="ECO:0000313" key="4">
    <source>
        <dbReference type="Proteomes" id="UP000646548"/>
    </source>
</evidence>
<feature type="region of interest" description="Disordered" evidence="1">
    <location>
        <begin position="1"/>
        <end position="58"/>
    </location>
</feature>
<accession>A0A834C379</accession>
<feature type="transmembrane region" description="Helical" evidence="2">
    <location>
        <begin position="230"/>
        <end position="258"/>
    </location>
</feature>
<comment type="caution">
    <text evidence="3">The sequence shown here is derived from an EMBL/GenBank/DDBJ whole genome shotgun (WGS) entry which is preliminary data.</text>
</comment>
<sequence>MSSETTLQSNSTHHASKPIQPKESQPLPRIHFDLVEQMSEQSTPSGPPTLVATSSSSLQESRQISEHFQAENGGVTHLLAIERNLLSSIEEDETELPAECASTHSVTRVSEQEVTLSFSDLAKRQVEDSVKSAEHVAHGGGCLSSMADSRVSVGAEENASTLLEFTENPSVNTGLTEVSSNKAALSVSAWEEKEGGPCIYSKTTPKSEPLIQAEVSGLLSESAMNLMPCIFFLSGVVSFSVVMQTPTALFFIGLFLVLHHL</sequence>
<evidence type="ECO:0000256" key="2">
    <source>
        <dbReference type="SAM" id="Phobius"/>
    </source>
</evidence>
<dbReference type="EMBL" id="WKFB01000500">
    <property type="protein sequence ID" value="KAF6721158.1"/>
    <property type="molecule type" value="Genomic_DNA"/>
</dbReference>
<evidence type="ECO:0000313" key="3">
    <source>
        <dbReference type="EMBL" id="KAF6721158.1"/>
    </source>
</evidence>
<keyword evidence="2" id="KW-0812">Transmembrane</keyword>
<dbReference type="AlphaFoldDB" id="A0A834C379"/>
<organism evidence="3 4">
    <name type="scientific">Oryzias melastigma</name>
    <name type="common">Marine medaka</name>
    <dbReference type="NCBI Taxonomy" id="30732"/>
    <lineage>
        <taxon>Eukaryota</taxon>
        <taxon>Metazoa</taxon>
        <taxon>Chordata</taxon>
        <taxon>Craniata</taxon>
        <taxon>Vertebrata</taxon>
        <taxon>Euteleostomi</taxon>
        <taxon>Actinopterygii</taxon>
        <taxon>Neopterygii</taxon>
        <taxon>Teleostei</taxon>
        <taxon>Neoteleostei</taxon>
        <taxon>Acanthomorphata</taxon>
        <taxon>Ovalentaria</taxon>
        <taxon>Atherinomorphae</taxon>
        <taxon>Beloniformes</taxon>
        <taxon>Adrianichthyidae</taxon>
        <taxon>Oryziinae</taxon>
        <taxon>Oryzias</taxon>
    </lineage>
</organism>
<evidence type="ECO:0000256" key="1">
    <source>
        <dbReference type="SAM" id="MobiDB-lite"/>
    </source>
</evidence>
<feature type="compositionally biased region" description="Polar residues" evidence="1">
    <location>
        <begin position="1"/>
        <end position="13"/>
    </location>
</feature>
<protein>
    <submittedName>
        <fullName evidence="3">Uncharacterized protein</fullName>
    </submittedName>
</protein>
<proteinExistence type="predicted"/>
<reference evidence="3" key="1">
    <citation type="journal article" name="BMC Genomics">
        <title>Long-read sequencing and de novo genome assembly of marine medaka (Oryzias melastigma).</title>
        <authorList>
            <person name="Liang P."/>
            <person name="Saqib H.S.A."/>
            <person name="Ni X."/>
            <person name="Shen Y."/>
        </authorList>
    </citation>
    <scope>NUCLEOTIDE SEQUENCE</scope>
    <source>
        <strain evidence="3">Bigg-433</strain>
    </source>
</reference>
<keyword evidence="2" id="KW-0472">Membrane</keyword>
<gene>
    <name evidence="3" type="ORF">FQA47_021388</name>
</gene>
<name>A0A834C379_ORYME</name>